<feature type="compositionally biased region" description="Low complexity" evidence="8">
    <location>
        <begin position="1"/>
        <end position="11"/>
    </location>
</feature>
<dbReference type="Proteomes" id="UP000246018">
    <property type="component" value="Unassembled WGS sequence"/>
</dbReference>
<evidence type="ECO:0000256" key="4">
    <source>
        <dbReference type="ARBA" id="ARBA00022801"/>
    </source>
</evidence>
<dbReference type="GO" id="GO:0006508">
    <property type="term" value="P:proteolysis"/>
    <property type="evidence" value="ECO:0007669"/>
    <property type="project" value="UniProtKB-KW"/>
</dbReference>
<keyword evidence="5 7" id="KW-0720">Serine protease</keyword>
<dbReference type="PRINTS" id="PR00723">
    <property type="entry name" value="SUBTILISIN"/>
</dbReference>
<dbReference type="Gene3D" id="2.60.40.2310">
    <property type="match status" value="1"/>
</dbReference>
<dbReference type="Pfam" id="PF00082">
    <property type="entry name" value="Peptidase_S8"/>
    <property type="match status" value="1"/>
</dbReference>
<dbReference type="Gene3D" id="3.40.50.200">
    <property type="entry name" value="Peptidase S8/S53 domain"/>
    <property type="match status" value="1"/>
</dbReference>
<evidence type="ECO:0000313" key="14">
    <source>
        <dbReference type="Proteomes" id="UP000246018"/>
    </source>
</evidence>
<dbReference type="EMBL" id="QDGZ01000001">
    <property type="protein sequence ID" value="PVG84630.1"/>
    <property type="molecule type" value="Genomic_DNA"/>
</dbReference>
<evidence type="ECO:0000259" key="10">
    <source>
        <dbReference type="Pfam" id="PF02225"/>
    </source>
</evidence>
<evidence type="ECO:0000259" key="11">
    <source>
        <dbReference type="Pfam" id="PF05922"/>
    </source>
</evidence>
<evidence type="ECO:0000256" key="8">
    <source>
        <dbReference type="SAM" id="MobiDB-lite"/>
    </source>
</evidence>
<gene>
    <name evidence="13" type="ORF">DDE18_03240</name>
</gene>
<keyword evidence="4 7" id="KW-0378">Hydrolase</keyword>
<accession>A0A2T8FG07</accession>
<evidence type="ECO:0000256" key="7">
    <source>
        <dbReference type="PROSITE-ProRule" id="PRU01240"/>
    </source>
</evidence>
<dbReference type="Pfam" id="PF05922">
    <property type="entry name" value="Inhibitor_I9"/>
    <property type="match status" value="1"/>
</dbReference>
<dbReference type="OrthoDB" id="614750at2"/>
<keyword evidence="2 7" id="KW-0645">Protease</keyword>
<dbReference type="AlphaFoldDB" id="A0A2T8FG07"/>
<feature type="active site" description="Charge relay system" evidence="6 7">
    <location>
        <position position="239"/>
    </location>
</feature>
<comment type="similarity">
    <text evidence="1 7">Belongs to the peptidase S8 family.</text>
</comment>
<comment type="caution">
    <text evidence="13">The sequence shown here is derived from an EMBL/GenBank/DDBJ whole genome shotgun (WGS) entry which is preliminary data.</text>
</comment>
<dbReference type="Gene3D" id="3.30.70.80">
    <property type="entry name" value="Peptidase S8 propeptide/proteinase inhibitor I9"/>
    <property type="match status" value="1"/>
</dbReference>
<sequence length="724" mass="74167">MGRRTAVAAEGEAVRGRRRAGGRHTGVPGIALLLALTASPGVAGTPAAAADPRPLPDLHLVTLTGPGTSADDDRAGAADEAALLARQDAVLAAAGIGEVTYRWTTALNGFAAHLTPEQVDRLEADPSVALVEPNSVVTMAGSTSRAPLGAVGTGPHRGGAGTVIGFVDSGLDPDSPLFAEVPRLGRAPRDFAGECVGGDDWGPETCDRKLVGSGWWVHGFGADRVRATESLSPRDQVGHGTAVASIAAGNSGVSVRVAGRDAGVYSGLAPQARIATYKSCWAAPDPADDGCATADVVSAIDRATADGVDVLSLAIAGPDRLDTVELALLGAAESDVVVVAAAGNAADTAYAAHGSPWVTTVGSAQGPTRRGVVSAAGGPRLLGASRIRHDVGPVRVLRATDVAARGARLADAAQCRPGSLDAQRAAGAVVVCRRGGIGRVDKSTAVEQADGVGMVLANVRRGAVHDDFHSIPTVHVSATAARQLLRWMRTHPRGRVRLAAARPDHAARRTVATSAAGDPRAGVLKPDVVARGQGVLAATTGPAGVGWSLFSGTSAATARVAGLAAVLRGQHRWPASVVRSALVTGAVPLRGESTLRQGGGELRSVPRPRLALDVRPSSWRRALEAGSWRDLNTPSLVFRGTGRTLTRRVTNLGSRAEYFSVSAQGFPRTSVRVTPLALRLRPGQTGTFRVHAAGAGPLATDSGWVVWRGARGSVLRIPVALTRR</sequence>
<evidence type="ECO:0000259" key="12">
    <source>
        <dbReference type="Pfam" id="PF17766"/>
    </source>
</evidence>
<reference evidence="13 14" key="1">
    <citation type="submission" date="2018-04" db="EMBL/GenBank/DDBJ databases">
        <title>Genome of Nocardioides gansuensis WSJ-1.</title>
        <authorList>
            <person name="Wu S."/>
            <person name="Wang G."/>
        </authorList>
    </citation>
    <scope>NUCLEOTIDE SEQUENCE [LARGE SCALE GENOMIC DNA]</scope>
    <source>
        <strain evidence="13 14">WSJ-1</strain>
    </source>
</reference>
<dbReference type="InterPro" id="IPR045051">
    <property type="entry name" value="SBT"/>
</dbReference>
<dbReference type="InterPro" id="IPR003137">
    <property type="entry name" value="PA_domain"/>
</dbReference>
<dbReference type="InterPro" id="IPR041469">
    <property type="entry name" value="Subtilisin-like_FN3"/>
</dbReference>
<evidence type="ECO:0000256" key="3">
    <source>
        <dbReference type="ARBA" id="ARBA00022729"/>
    </source>
</evidence>
<dbReference type="InterPro" id="IPR037045">
    <property type="entry name" value="S8pro/Inhibitor_I9_sf"/>
</dbReference>
<keyword evidence="3" id="KW-0732">Signal</keyword>
<evidence type="ECO:0000256" key="1">
    <source>
        <dbReference type="ARBA" id="ARBA00011073"/>
    </source>
</evidence>
<dbReference type="InterPro" id="IPR015500">
    <property type="entry name" value="Peptidase_S8_subtilisin-rel"/>
</dbReference>
<evidence type="ECO:0008006" key="15">
    <source>
        <dbReference type="Google" id="ProtNLM"/>
    </source>
</evidence>
<feature type="domain" description="Inhibitor I9" evidence="11">
    <location>
        <begin position="97"/>
        <end position="139"/>
    </location>
</feature>
<dbReference type="Pfam" id="PF17766">
    <property type="entry name" value="fn3_6"/>
    <property type="match status" value="1"/>
</dbReference>
<dbReference type="GO" id="GO:0004252">
    <property type="term" value="F:serine-type endopeptidase activity"/>
    <property type="evidence" value="ECO:0007669"/>
    <property type="project" value="UniProtKB-UniRule"/>
</dbReference>
<proteinExistence type="inferred from homology"/>
<feature type="domain" description="Peptidase S8/S53" evidence="9">
    <location>
        <begin position="159"/>
        <end position="589"/>
    </location>
</feature>
<evidence type="ECO:0000256" key="6">
    <source>
        <dbReference type="PIRSR" id="PIRSR615500-1"/>
    </source>
</evidence>
<protein>
    <recommendedName>
        <fullName evidence="15">Peptidase S8/S53 domain-containing protein</fullName>
    </recommendedName>
</protein>
<feature type="active site" description="Charge relay system" evidence="6 7">
    <location>
        <position position="168"/>
    </location>
</feature>
<dbReference type="PROSITE" id="PS00137">
    <property type="entry name" value="SUBTILASE_HIS"/>
    <property type="match status" value="1"/>
</dbReference>
<dbReference type="Pfam" id="PF02225">
    <property type="entry name" value="PA"/>
    <property type="match status" value="1"/>
</dbReference>
<feature type="domain" description="Subtilisin-like protease fibronectin type-III" evidence="12">
    <location>
        <begin position="630"/>
        <end position="720"/>
    </location>
</feature>
<evidence type="ECO:0000256" key="2">
    <source>
        <dbReference type="ARBA" id="ARBA00022670"/>
    </source>
</evidence>
<dbReference type="PANTHER" id="PTHR10795">
    <property type="entry name" value="PROPROTEIN CONVERTASE SUBTILISIN/KEXIN"/>
    <property type="match status" value="1"/>
</dbReference>
<keyword evidence="14" id="KW-1185">Reference proteome</keyword>
<evidence type="ECO:0000256" key="5">
    <source>
        <dbReference type="ARBA" id="ARBA00022825"/>
    </source>
</evidence>
<dbReference type="InterPro" id="IPR023827">
    <property type="entry name" value="Peptidase_S8_Asp-AS"/>
</dbReference>
<dbReference type="PROSITE" id="PS00136">
    <property type="entry name" value="SUBTILASE_ASP"/>
    <property type="match status" value="1"/>
</dbReference>
<dbReference type="PROSITE" id="PS51892">
    <property type="entry name" value="SUBTILASE"/>
    <property type="match status" value="1"/>
</dbReference>
<dbReference type="InterPro" id="IPR000209">
    <property type="entry name" value="Peptidase_S8/S53_dom"/>
</dbReference>
<organism evidence="13 14">
    <name type="scientific">Nocardioides gansuensis</name>
    <dbReference type="NCBI Taxonomy" id="2138300"/>
    <lineage>
        <taxon>Bacteria</taxon>
        <taxon>Bacillati</taxon>
        <taxon>Actinomycetota</taxon>
        <taxon>Actinomycetes</taxon>
        <taxon>Propionibacteriales</taxon>
        <taxon>Nocardioidaceae</taxon>
        <taxon>Nocardioides</taxon>
    </lineage>
</organism>
<feature type="domain" description="PA" evidence="10">
    <location>
        <begin position="411"/>
        <end position="484"/>
    </location>
</feature>
<dbReference type="InterPro" id="IPR022398">
    <property type="entry name" value="Peptidase_S8_His-AS"/>
</dbReference>
<dbReference type="SUPFAM" id="SSF52743">
    <property type="entry name" value="Subtilisin-like"/>
    <property type="match status" value="1"/>
</dbReference>
<name>A0A2T8FG07_9ACTN</name>
<evidence type="ECO:0000259" key="9">
    <source>
        <dbReference type="Pfam" id="PF00082"/>
    </source>
</evidence>
<feature type="active site" description="Charge relay system" evidence="6 7">
    <location>
        <position position="554"/>
    </location>
</feature>
<dbReference type="InterPro" id="IPR036852">
    <property type="entry name" value="Peptidase_S8/S53_dom_sf"/>
</dbReference>
<dbReference type="InterPro" id="IPR010259">
    <property type="entry name" value="S8pro/Inhibitor_I9"/>
</dbReference>
<feature type="region of interest" description="Disordered" evidence="8">
    <location>
        <begin position="1"/>
        <end position="22"/>
    </location>
</feature>
<evidence type="ECO:0000313" key="13">
    <source>
        <dbReference type="EMBL" id="PVG84630.1"/>
    </source>
</evidence>
<dbReference type="Gene3D" id="3.50.30.30">
    <property type="match status" value="1"/>
</dbReference>